<dbReference type="Proteomes" id="UP000662637">
    <property type="component" value="Unassembled WGS sequence"/>
</dbReference>
<feature type="region of interest" description="Disordered" evidence="1">
    <location>
        <begin position="76"/>
        <end position="111"/>
    </location>
</feature>
<dbReference type="AlphaFoldDB" id="A0A834V5V6"/>
<protein>
    <submittedName>
        <fullName evidence="2">Uncharacterized protein</fullName>
    </submittedName>
</protein>
<accession>A0A834V5V6</accession>
<evidence type="ECO:0000313" key="2">
    <source>
        <dbReference type="EMBL" id="KAF7483015.1"/>
    </source>
</evidence>
<evidence type="ECO:0000313" key="3">
    <source>
        <dbReference type="Proteomes" id="UP000662637"/>
    </source>
</evidence>
<sequence length="135" mass="15161">MRKMSQELALLQTGATQNTWWRLRMWGGDSMGQQEGKAFIVNSPPRAHLPENFSERLCLWARGSCLSLSLAFASLRNSQDPPSQAPCLPLPEISPEAQSPAPLRDQGQQRSQHTGQELLKGFFSLNFMNLSLFFL</sequence>
<evidence type="ECO:0000256" key="1">
    <source>
        <dbReference type="SAM" id="MobiDB-lite"/>
    </source>
</evidence>
<reference evidence="2" key="1">
    <citation type="submission" date="2020-08" db="EMBL/GenBank/DDBJ databases">
        <authorList>
            <person name="Shumante A."/>
            <person name="Zimin A.V."/>
            <person name="Puiu D."/>
            <person name="Salzberg S.L."/>
        </authorList>
    </citation>
    <scope>NUCLEOTIDE SEQUENCE</scope>
    <source>
        <strain evidence="2">WC2-LM</strain>
        <tissue evidence="2">Liver</tissue>
    </source>
</reference>
<comment type="caution">
    <text evidence="2">The sequence shown here is derived from an EMBL/GenBank/DDBJ whole genome shotgun (WGS) entry which is preliminary data.</text>
</comment>
<gene>
    <name evidence="2" type="ORF">GHT09_005633</name>
</gene>
<dbReference type="EMBL" id="WJEC01000480">
    <property type="protein sequence ID" value="KAF7483015.1"/>
    <property type="molecule type" value="Genomic_DNA"/>
</dbReference>
<organism evidence="2 3">
    <name type="scientific">Marmota monax</name>
    <name type="common">Woodchuck</name>
    <dbReference type="NCBI Taxonomy" id="9995"/>
    <lineage>
        <taxon>Eukaryota</taxon>
        <taxon>Metazoa</taxon>
        <taxon>Chordata</taxon>
        <taxon>Craniata</taxon>
        <taxon>Vertebrata</taxon>
        <taxon>Euteleostomi</taxon>
        <taxon>Mammalia</taxon>
        <taxon>Eutheria</taxon>
        <taxon>Euarchontoglires</taxon>
        <taxon>Glires</taxon>
        <taxon>Rodentia</taxon>
        <taxon>Sciuromorpha</taxon>
        <taxon>Sciuridae</taxon>
        <taxon>Xerinae</taxon>
        <taxon>Marmotini</taxon>
        <taxon>Marmota</taxon>
    </lineage>
</organism>
<proteinExistence type="predicted"/>
<name>A0A834V5V6_MARMO</name>